<sequence length="519" mass="59250">MSTGSTATYSQPPTPWFDSTFRASTNFVVTYKPLKPLLNKSKPYPSFSFDLPSTMESITDLLQMPTASEARGSYYNYDPYLRVPEAARILRTYNHEWIGRLDLQLKENSQTLAKLAKGANQGVRIQRALAERRRLESRHQLLVSGWEQIKANLQPASLKLLALPLEIRDQIYSHMYTRSEVIPIQYPDSNTLNGRMLPGDAFFYMNAAVVDPQIALEAAKVFYHSNSFSLETPNAEHISRFLSTDHYGSGVQPAAIIKRIAIVLKDVRAHFYGYDTPTDPDEVERELRESMSFYPTLYNHRRLEAPLLAMPELCVLDVSIEKSYEGDFRLFAPLFKKLRRRGVRVRAMLEWKGHSPSYELMEVPGRVLWEDRAGTEMAKDESSNSDSDSKDSWDDEDQLEELQSADLSRLFDDPTDEDWGLVKENGERLKRGQEVEKEDMKLWFATGRIVYKEQLDVCERLDETERAARQVSEAAASPVVETSGVSEDVSQLSDSHEKTQSDELRSALEVSQERTSLFG</sequence>
<proteinExistence type="predicted"/>
<accession>A0A6A6R746</accession>
<organism evidence="2 3">
    <name type="scientific">Lophium mytilinum</name>
    <dbReference type="NCBI Taxonomy" id="390894"/>
    <lineage>
        <taxon>Eukaryota</taxon>
        <taxon>Fungi</taxon>
        <taxon>Dikarya</taxon>
        <taxon>Ascomycota</taxon>
        <taxon>Pezizomycotina</taxon>
        <taxon>Dothideomycetes</taxon>
        <taxon>Pleosporomycetidae</taxon>
        <taxon>Mytilinidiales</taxon>
        <taxon>Mytilinidiaceae</taxon>
        <taxon>Lophium</taxon>
    </lineage>
</organism>
<feature type="region of interest" description="Disordered" evidence="1">
    <location>
        <begin position="467"/>
        <end position="519"/>
    </location>
</feature>
<feature type="compositionally biased region" description="Polar residues" evidence="1">
    <location>
        <begin position="483"/>
        <end position="493"/>
    </location>
</feature>
<gene>
    <name evidence="2" type="ORF">BU16DRAFT_524146</name>
</gene>
<feature type="compositionally biased region" description="Basic and acidic residues" evidence="1">
    <location>
        <begin position="375"/>
        <end position="392"/>
    </location>
</feature>
<reference evidence="2" key="1">
    <citation type="journal article" date="2020" name="Stud. Mycol.">
        <title>101 Dothideomycetes genomes: a test case for predicting lifestyles and emergence of pathogens.</title>
        <authorList>
            <person name="Haridas S."/>
            <person name="Albert R."/>
            <person name="Binder M."/>
            <person name="Bloem J."/>
            <person name="Labutti K."/>
            <person name="Salamov A."/>
            <person name="Andreopoulos B."/>
            <person name="Baker S."/>
            <person name="Barry K."/>
            <person name="Bills G."/>
            <person name="Bluhm B."/>
            <person name="Cannon C."/>
            <person name="Castanera R."/>
            <person name="Culley D."/>
            <person name="Daum C."/>
            <person name="Ezra D."/>
            <person name="Gonzalez J."/>
            <person name="Henrissat B."/>
            <person name="Kuo A."/>
            <person name="Liang C."/>
            <person name="Lipzen A."/>
            <person name="Lutzoni F."/>
            <person name="Magnuson J."/>
            <person name="Mondo S."/>
            <person name="Nolan M."/>
            <person name="Ohm R."/>
            <person name="Pangilinan J."/>
            <person name="Park H.-J."/>
            <person name="Ramirez L."/>
            <person name="Alfaro M."/>
            <person name="Sun H."/>
            <person name="Tritt A."/>
            <person name="Yoshinaga Y."/>
            <person name="Zwiers L.-H."/>
            <person name="Turgeon B."/>
            <person name="Goodwin S."/>
            <person name="Spatafora J."/>
            <person name="Crous P."/>
            <person name="Grigoriev I."/>
        </authorList>
    </citation>
    <scope>NUCLEOTIDE SEQUENCE</scope>
    <source>
        <strain evidence="2">CBS 269.34</strain>
    </source>
</reference>
<feature type="region of interest" description="Disordered" evidence="1">
    <location>
        <begin position="375"/>
        <end position="398"/>
    </location>
</feature>
<dbReference type="EMBL" id="MU004184">
    <property type="protein sequence ID" value="KAF2499690.1"/>
    <property type="molecule type" value="Genomic_DNA"/>
</dbReference>
<dbReference type="Proteomes" id="UP000799750">
    <property type="component" value="Unassembled WGS sequence"/>
</dbReference>
<evidence type="ECO:0000313" key="3">
    <source>
        <dbReference type="Proteomes" id="UP000799750"/>
    </source>
</evidence>
<protein>
    <submittedName>
        <fullName evidence="2">Uncharacterized protein</fullName>
    </submittedName>
</protein>
<name>A0A6A6R746_9PEZI</name>
<keyword evidence="3" id="KW-1185">Reference proteome</keyword>
<dbReference type="AlphaFoldDB" id="A0A6A6R746"/>
<feature type="compositionally biased region" description="Basic and acidic residues" evidence="1">
    <location>
        <begin position="494"/>
        <end position="506"/>
    </location>
</feature>
<evidence type="ECO:0000256" key="1">
    <source>
        <dbReference type="SAM" id="MobiDB-lite"/>
    </source>
</evidence>
<dbReference type="OrthoDB" id="3945408at2759"/>
<evidence type="ECO:0000313" key="2">
    <source>
        <dbReference type="EMBL" id="KAF2499690.1"/>
    </source>
</evidence>